<organism evidence="14 15">
    <name type="scientific">Wolfiporia cocos (strain MD-104)</name>
    <name type="common">Brown rot fungus</name>
    <dbReference type="NCBI Taxonomy" id="742152"/>
    <lineage>
        <taxon>Eukaryota</taxon>
        <taxon>Fungi</taxon>
        <taxon>Dikarya</taxon>
        <taxon>Basidiomycota</taxon>
        <taxon>Agaricomycotina</taxon>
        <taxon>Agaricomycetes</taxon>
        <taxon>Polyporales</taxon>
        <taxon>Phaeolaceae</taxon>
        <taxon>Wolfiporia</taxon>
    </lineage>
</organism>
<dbReference type="PROSITE" id="PS50235">
    <property type="entry name" value="USP_3"/>
    <property type="match status" value="1"/>
</dbReference>
<feature type="region of interest" description="Disordered" evidence="10">
    <location>
        <begin position="541"/>
        <end position="575"/>
    </location>
</feature>
<name>A0A2H3JNG4_WOLCO</name>
<dbReference type="OrthoDB" id="289038at2759"/>
<dbReference type="GO" id="GO:0004843">
    <property type="term" value="F:cysteine-type deubiquitinase activity"/>
    <property type="evidence" value="ECO:0007669"/>
    <property type="project" value="UniProtKB-EC"/>
</dbReference>
<dbReference type="Gene3D" id="3.10.20.90">
    <property type="entry name" value="Phosphatidylinositol 3-kinase Catalytic Subunit, Chain A, domain 1"/>
    <property type="match status" value="1"/>
</dbReference>
<dbReference type="AlphaFoldDB" id="A0A2H3JNG4"/>
<dbReference type="InterPro" id="IPR001394">
    <property type="entry name" value="Peptidase_C19_UCH"/>
</dbReference>
<evidence type="ECO:0000256" key="9">
    <source>
        <dbReference type="SAM" id="Coils"/>
    </source>
</evidence>
<dbReference type="Pfam" id="PF00443">
    <property type="entry name" value="UCH"/>
    <property type="match status" value="1"/>
</dbReference>
<evidence type="ECO:0000256" key="3">
    <source>
        <dbReference type="ARBA" id="ARBA00012759"/>
    </source>
</evidence>
<dbReference type="PROSITE" id="PS51283">
    <property type="entry name" value="DUSP"/>
    <property type="match status" value="1"/>
</dbReference>
<feature type="region of interest" description="Disordered" evidence="10">
    <location>
        <begin position="1"/>
        <end position="23"/>
    </location>
</feature>
<feature type="region of interest" description="Disordered" evidence="10">
    <location>
        <begin position="1130"/>
        <end position="1151"/>
    </location>
</feature>
<evidence type="ECO:0000256" key="6">
    <source>
        <dbReference type="ARBA" id="ARBA00022786"/>
    </source>
</evidence>
<dbReference type="GO" id="GO:0005829">
    <property type="term" value="C:cytosol"/>
    <property type="evidence" value="ECO:0007669"/>
    <property type="project" value="TreeGrafter"/>
</dbReference>
<evidence type="ECO:0000256" key="5">
    <source>
        <dbReference type="ARBA" id="ARBA00022737"/>
    </source>
</evidence>
<dbReference type="SUPFAM" id="SSF54001">
    <property type="entry name" value="Cysteine proteinases"/>
    <property type="match status" value="1"/>
</dbReference>
<evidence type="ECO:0000313" key="15">
    <source>
        <dbReference type="Proteomes" id="UP000218811"/>
    </source>
</evidence>
<evidence type="ECO:0000256" key="8">
    <source>
        <dbReference type="ARBA" id="ARBA00022807"/>
    </source>
</evidence>
<protein>
    <recommendedName>
        <fullName evidence="3">ubiquitinyl hydrolase 1</fullName>
        <ecNumber evidence="3">3.4.19.12</ecNumber>
    </recommendedName>
</protein>
<dbReference type="InterPro" id="IPR050164">
    <property type="entry name" value="Peptidase_C19"/>
</dbReference>
<dbReference type="STRING" id="742152.A0A2H3JNG4"/>
<feature type="region of interest" description="Disordered" evidence="10">
    <location>
        <begin position="469"/>
        <end position="521"/>
    </location>
</feature>
<dbReference type="GO" id="GO:0005634">
    <property type="term" value="C:nucleus"/>
    <property type="evidence" value="ECO:0007669"/>
    <property type="project" value="TreeGrafter"/>
</dbReference>
<dbReference type="InterPro" id="IPR029071">
    <property type="entry name" value="Ubiquitin-like_domsf"/>
</dbReference>
<dbReference type="InterPro" id="IPR033841">
    <property type="entry name" value="Pep_USP48"/>
</dbReference>
<keyword evidence="4" id="KW-0645">Protease</keyword>
<proteinExistence type="inferred from homology"/>
<evidence type="ECO:0000256" key="2">
    <source>
        <dbReference type="ARBA" id="ARBA00009085"/>
    </source>
</evidence>
<feature type="domain" description="Ubiquitin-like" evidence="11">
    <location>
        <begin position="1029"/>
        <end position="1102"/>
    </location>
</feature>
<evidence type="ECO:0000259" key="12">
    <source>
        <dbReference type="PROSITE" id="PS50235"/>
    </source>
</evidence>
<feature type="domain" description="USP" evidence="12">
    <location>
        <begin position="161"/>
        <end position="470"/>
    </location>
</feature>
<dbReference type="InterPro" id="IPR000626">
    <property type="entry name" value="Ubiquitin-like_dom"/>
</dbReference>
<keyword evidence="15" id="KW-1185">Reference proteome</keyword>
<dbReference type="EC" id="3.4.19.12" evidence="3"/>
<dbReference type="InterPro" id="IPR038765">
    <property type="entry name" value="Papain-like_cys_pep_sf"/>
</dbReference>
<dbReference type="PROSITE" id="PS00972">
    <property type="entry name" value="USP_1"/>
    <property type="match status" value="1"/>
</dbReference>
<evidence type="ECO:0000259" key="11">
    <source>
        <dbReference type="PROSITE" id="PS50053"/>
    </source>
</evidence>
<dbReference type="CDD" id="cd01795">
    <property type="entry name" value="Ubl_USP48"/>
    <property type="match status" value="1"/>
</dbReference>
<dbReference type="PANTHER" id="PTHR24006:SF888">
    <property type="entry name" value="UBIQUITIN CARBOXYL-TERMINAL HYDROLASE 30"/>
    <property type="match status" value="1"/>
</dbReference>
<keyword evidence="7" id="KW-0378">Hydrolase</keyword>
<evidence type="ECO:0000256" key="10">
    <source>
        <dbReference type="SAM" id="MobiDB-lite"/>
    </source>
</evidence>
<dbReference type="GO" id="GO:0016579">
    <property type="term" value="P:protein deubiquitination"/>
    <property type="evidence" value="ECO:0007669"/>
    <property type="project" value="InterPro"/>
</dbReference>
<evidence type="ECO:0000313" key="14">
    <source>
        <dbReference type="EMBL" id="PCH38184.1"/>
    </source>
</evidence>
<dbReference type="PROSITE" id="PS00973">
    <property type="entry name" value="USP_2"/>
    <property type="match status" value="1"/>
</dbReference>
<dbReference type="Pfam" id="PF00240">
    <property type="entry name" value="ubiquitin"/>
    <property type="match status" value="1"/>
</dbReference>
<evidence type="ECO:0000256" key="7">
    <source>
        <dbReference type="ARBA" id="ARBA00022801"/>
    </source>
</evidence>
<dbReference type="InterPro" id="IPR018200">
    <property type="entry name" value="USP_CS"/>
</dbReference>
<gene>
    <name evidence="14" type="ORF">WOLCODRAFT_130742</name>
</gene>
<sequence length="1182" mass="133488">MPPKRTRRTSPAPAGLKEGEKLKRQKLVARTRSYSAWDWAGSEVLDAADITLEHRLATCGLSKNSIHPLCANKHAVKPKPKPANGKSQEGAEGEQEEDVIVISDDDIPSCNSRTCKSNPYCLNYLGQEKWENEDKAREAFLKVVNLGEDPIASSRAAGHPVGLKNLGATCYANAYLQVWFQDVTFRNGVYRCQLPESPNFKLEDSPIFQLQVTFAAMQEGKESAFNPIRLVESLKLRTTEQQDAQEFSKLFMAHLDTEFKKQSDPALKTLIPDQFQGKQVYGTICQNCHHRSERESDFLEIEVNIKNNATLEERIAAALEPETLSGDNRYKCPTCNDLQDAKRYTEIRELPPVLHFSLLRFVYDLSTMERKKTKNTICFPTFIDMKRFLGSTEDRNRAKKTKHETNQKLYELRGVLLHRGASAYHGHYEAQVYDVQNQAWYQFNDDVVTKIDSLGSKDTSQDKLTIKADHTSNGKKKVAQQQSTRTVSRRRQRVDESDLEIEIVEQPQASNGDGSSRDRPMYISSKDAYMLVYSQVANEQGALPSHTSARASPSSRRPSRSKSKLSEAPSPPPQARQAVYQFNFEHERACAEYTNKATQAKAQFELTRQKIMEIYRSWNLTARQSDAAVVSCQALETWLLRHLRDSPRSPASPSQTEWTGDDNKHQIISDLVCEHDKIDPDKANDIKLITQAAREQIASEDACEFLPLLTPSDVCDICVKAKFNERLYQMQHPLLVARFDEITPVGEDEPGYWISKQWLKDWKLAKPKMHVAGEGDVAPDSGEFRPHVSCDHGGLSANITARRRISIEAYQLLKELFPGWMAIPTDTEQCAVCEAFLHFSKEDKREIRRQAEEEKARLRHMHDNALNNNTAALERVPCAIVPAKFIRSWRQWLLRPGDVPRPDVVDNSQFLCEHGLLSLDPNSTCDMDTSIAIIKRSDWDLLERMYSAGPLIAIENTGENFTHEIPVCDECRLKKRSAFEVTEVTVRVLGPNEPIPTAATSSADSLQQAARLVHSNMPITYGSRRSNGLRQSSRIRQGREGKRHRVTITKTMTVKDLKILFQSELNIPVISQRIFYQRQELDDSSATILSLGILANDFLDLVDVAREAIDISDSERKSLKRTKVHEGQGFDGTLLSGVTEPEPDPEPCAQAESNIPQLKSCSACTFANAPDILLCEMCSTPF</sequence>
<keyword evidence="8" id="KW-0788">Thiol protease</keyword>
<dbReference type="SUPFAM" id="SSF54236">
    <property type="entry name" value="Ubiquitin-like"/>
    <property type="match status" value="1"/>
</dbReference>
<keyword evidence="9" id="KW-0175">Coiled coil</keyword>
<evidence type="ECO:0000259" key="13">
    <source>
        <dbReference type="PROSITE" id="PS51283"/>
    </source>
</evidence>
<evidence type="ECO:0000256" key="4">
    <source>
        <dbReference type="ARBA" id="ARBA00022670"/>
    </source>
</evidence>
<comment type="similarity">
    <text evidence="2">Belongs to the peptidase C19 family.</text>
</comment>
<dbReference type="PANTHER" id="PTHR24006">
    <property type="entry name" value="UBIQUITIN CARBOXYL-TERMINAL HYDROLASE"/>
    <property type="match status" value="1"/>
</dbReference>
<comment type="catalytic activity">
    <reaction evidence="1">
        <text>Thiol-dependent hydrolysis of ester, thioester, amide, peptide and isopeptide bonds formed by the C-terminal Gly of ubiquitin (a 76-residue protein attached to proteins as an intracellular targeting signal).</text>
        <dbReference type="EC" id="3.4.19.12"/>
    </reaction>
</comment>
<keyword evidence="5" id="KW-0677">Repeat</keyword>
<dbReference type="OMA" id="YLGQEKW"/>
<dbReference type="InterPro" id="IPR006615">
    <property type="entry name" value="Pept_C19_DUSP"/>
</dbReference>
<feature type="region of interest" description="Disordered" evidence="10">
    <location>
        <begin position="1023"/>
        <end position="1042"/>
    </location>
</feature>
<dbReference type="InterPro" id="IPR028889">
    <property type="entry name" value="USP"/>
</dbReference>
<accession>A0A2H3JNG4</accession>
<feature type="domain" description="DUSP" evidence="13">
    <location>
        <begin position="726"/>
        <end position="958"/>
    </location>
</feature>
<dbReference type="CDD" id="cd02668">
    <property type="entry name" value="Peptidase_C19L"/>
    <property type="match status" value="1"/>
</dbReference>
<feature type="region of interest" description="Disordered" evidence="10">
    <location>
        <begin position="73"/>
        <end position="97"/>
    </location>
</feature>
<dbReference type="GO" id="GO:0004197">
    <property type="term" value="F:cysteine-type endopeptidase activity"/>
    <property type="evidence" value="ECO:0007669"/>
    <property type="project" value="InterPro"/>
</dbReference>
<dbReference type="EMBL" id="KB467942">
    <property type="protein sequence ID" value="PCH38184.1"/>
    <property type="molecule type" value="Genomic_DNA"/>
</dbReference>
<dbReference type="SUPFAM" id="SSF143791">
    <property type="entry name" value="DUSP-like"/>
    <property type="match status" value="1"/>
</dbReference>
<keyword evidence="6" id="KW-0833">Ubl conjugation pathway</keyword>
<dbReference type="InterPro" id="IPR035927">
    <property type="entry name" value="DUSP-like_sf"/>
</dbReference>
<dbReference type="GO" id="GO:0006508">
    <property type="term" value="P:proteolysis"/>
    <property type="evidence" value="ECO:0007669"/>
    <property type="project" value="UniProtKB-KW"/>
</dbReference>
<dbReference type="Proteomes" id="UP000218811">
    <property type="component" value="Unassembled WGS sequence"/>
</dbReference>
<feature type="coiled-coil region" evidence="9">
    <location>
        <begin position="837"/>
        <end position="868"/>
    </location>
</feature>
<dbReference type="SMART" id="SM00213">
    <property type="entry name" value="UBQ"/>
    <property type="match status" value="1"/>
</dbReference>
<evidence type="ECO:0000256" key="1">
    <source>
        <dbReference type="ARBA" id="ARBA00000707"/>
    </source>
</evidence>
<dbReference type="InterPro" id="IPR044743">
    <property type="entry name" value="Ubl_USP48"/>
</dbReference>
<reference evidence="14 15" key="1">
    <citation type="journal article" date="2012" name="Science">
        <title>The Paleozoic origin of enzymatic lignin decomposition reconstructed from 31 fungal genomes.</title>
        <authorList>
            <person name="Floudas D."/>
            <person name="Binder M."/>
            <person name="Riley R."/>
            <person name="Barry K."/>
            <person name="Blanchette R.A."/>
            <person name="Henrissat B."/>
            <person name="Martinez A.T."/>
            <person name="Otillar R."/>
            <person name="Spatafora J.W."/>
            <person name="Yadav J.S."/>
            <person name="Aerts A."/>
            <person name="Benoit I."/>
            <person name="Boyd A."/>
            <person name="Carlson A."/>
            <person name="Copeland A."/>
            <person name="Coutinho P.M."/>
            <person name="de Vries R.P."/>
            <person name="Ferreira P."/>
            <person name="Findley K."/>
            <person name="Foster B."/>
            <person name="Gaskell J."/>
            <person name="Glotzer D."/>
            <person name="Gorecki P."/>
            <person name="Heitman J."/>
            <person name="Hesse C."/>
            <person name="Hori C."/>
            <person name="Igarashi K."/>
            <person name="Jurgens J.A."/>
            <person name="Kallen N."/>
            <person name="Kersten P."/>
            <person name="Kohler A."/>
            <person name="Kuees U."/>
            <person name="Kumar T.K.A."/>
            <person name="Kuo A."/>
            <person name="LaButti K."/>
            <person name="Larrondo L.F."/>
            <person name="Lindquist E."/>
            <person name="Ling A."/>
            <person name="Lombard V."/>
            <person name="Lucas S."/>
            <person name="Lundell T."/>
            <person name="Martin R."/>
            <person name="McLaughlin D.J."/>
            <person name="Morgenstern I."/>
            <person name="Morin E."/>
            <person name="Murat C."/>
            <person name="Nagy L.G."/>
            <person name="Nolan M."/>
            <person name="Ohm R.A."/>
            <person name="Patyshakuliyeva A."/>
            <person name="Rokas A."/>
            <person name="Ruiz-Duenas F.J."/>
            <person name="Sabat G."/>
            <person name="Salamov A."/>
            <person name="Samejima M."/>
            <person name="Schmutz J."/>
            <person name="Slot J.C."/>
            <person name="St John F."/>
            <person name="Stenlid J."/>
            <person name="Sun H."/>
            <person name="Sun S."/>
            <person name="Syed K."/>
            <person name="Tsang A."/>
            <person name="Wiebenga A."/>
            <person name="Young D."/>
            <person name="Pisabarro A."/>
            <person name="Eastwood D.C."/>
            <person name="Martin F."/>
            <person name="Cullen D."/>
            <person name="Grigoriev I.V."/>
            <person name="Hibbett D.S."/>
        </authorList>
    </citation>
    <scope>NUCLEOTIDE SEQUENCE [LARGE SCALE GENOMIC DNA]</scope>
    <source>
        <strain evidence="14 15">MD-104</strain>
    </source>
</reference>
<dbReference type="Gene3D" id="3.90.70.10">
    <property type="entry name" value="Cysteine proteinases"/>
    <property type="match status" value="1"/>
</dbReference>
<feature type="compositionally biased region" description="Polar residues" evidence="10">
    <location>
        <begin position="1023"/>
        <end position="1035"/>
    </location>
</feature>
<dbReference type="PROSITE" id="PS50053">
    <property type="entry name" value="UBIQUITIN_2"/>
    <property type="match status" value="1"/>
</dbReference>